<evidence type="ECO:0000256" key="4">
    <source>
        <dbReference type="ARBA" id="ARBA00022989"/>
    </source>
</evidence>
<feature type="domain" description="NADH:quinone oxidoreductase/Mrp antiporter transmembrane" evidence="7">
    <location>
        <begin position="101"/>
        <end position="390"/>
    </location>
</feature>
<evidence type="ECO:0000256" key="6">
    <source>
        <dbReference type="SAM" id="Phobius"/>
    </source>
</evidence>
<keyword evidence="5 6" id="KW-0472">Membrane</keyword>
<dbReference type="PRINTS" id="PR01437">
    <property type="entry name" value="NUOXDRDTASE4"/>
</dbReference>
<organism evidence="8">
    <name type="scientific">Ignisphaera aggregans</name>
    <dbReference type="NCBI Taxonomy" id="334771"/>
    <lineage>
        <taxon>Archaea</taxon>
        <taxon>Thermoproteota</taxon>
        <taxon>Thermoprotei</taxon>
        <taxon>Desulfurococcales</taxon>
        <taxon>Desulfurococcaceae</taxon>
        <taxon>Ignisphaera</taxon>
    </lineage>
</organism>
<comment type="subcellular location">
    <subcellularLocation>
        <location evidence="1">Cell membrane</location>
        <topology evidence="1">Multi-pass membrane protein</topology>
    </subcellularLocation>
</comment>
<sequence>MIDSIVMRFVVPMTLMLIGNLFMARRIIYGSILRILSFLSLSINLWREDLFNSMLVATSIVIGVVLALYTTSYSRSKYGTLTLVPIIDLLLLSILFTFISRNLIELVTFWLLGELLGFLLIAYDYIYKGDTISMAAAIKYLLFSMVPTDISLFILLAITGLTEAFTTPLKSLSLFITDPIVLILILFGFFAKAAIFPLHFWLPDAHSVAPSPASAILSGLMVKMGIYALYMLSFYSIDRALFSSIVLFSGLLTTLYGAMQASLQRDIKRLLAYSTTSETSIIAVLIALYVMSGDILFIEASTLYTVAHAIYKVSMFMDSGFIELVAHERDIRRLGYIYRISPTESLATLLSIMAVLGMPPSIGFLAKVFMFSAISHNITYSWIYVVVLVIAAVKVSLSIVYNIIYFKAHMDRREPMMTRLGLGDALQLQKYTLMISISSFIFTFTIYILNCMRYTELMLLRKLSYLLIISMTMFVALIYMLYNLIRHNIRS</sequence>
<feature type="transmembrane region" description="Helical" evidence="6">
    <location>
        <begin position="106"/>
        <end position="126"/>
    </location>
</feature>
<dbReference type="GO" id="GO:0005886">
    <property type="term" value="C:plasma membrane"/>
    <property type="evidence" value="ECO:0007669"/>
    <property type="project" value="UniProtKB-SubCell"/>
</dbReference>
<feature type="transmembrane region" description="Helical" evidence="6">
    <location>
        <begin position="270"/>
        <end position="291"/>
    </location>
</feature>
<dbReference type="PANTHER" id="PTHR42703">
    <property type="entry name" value="NADH DEHYDROGENASE"/>
    <property type="match status" value="1"/>
</dbReference>
<keyword evidence="4 6" id="KW-1133">Transmembrane helix</keyword>
<evidence type="ECO:0000313" key="8">
    <source>
        <dbReference type="EMBL" id="HFQ78919.1"/>
    </source>
</evidence>
<feature type="transmembrane region" description="Helical" evidence="6">
    <location>
        <begin position="214"/>
        <end position="234"/>
    </location>
</feature>
<evidence type="ECO:0000259" key="7">
    <source>
        <dbReference type="Pfam" id="PF00361"/>
    </source>
</evidence>
<keyword evidence="2" id="KW-1003">Cell membrane</keyword>
<feature type="transmembrane region" description="Helical" evidence="6">
    <location>
        <begin position="180"/>
        <end position="202"/>
    </location>
</feature>
<feature type="transmembrane region" description="Helical" evidence="6">
    <location>
        <begin position="428"/>
        <end position="449"/>
    </location>
</feature>
<feature type="transmembrane region" description="Helical" evidence="6">
    <location>
        <begin position="303"/>
        <end position="325"/>
    </location>
</feature>
<feature type="transmembrane region" description="Helical" evidence="6">
    <location>
        <begin position="464"/>
        <end position="485"/>
    </location>
</feature>
<comment type="caution">
    <text evidence="8">The sequence shown here is derived from an EMBL/GenBank/DDBJ whole genome shotgun (WGS) entry which is preliminary data.</text>
</comment>
<dbReference type="AlphaFoldDB" id="A0A832AAQ6"/>
<reference evidence="8" key="1">
    <citation type="journal article" date="2020" name="mSystems">
        <title>Genome- and Community-Level Interaction Insights into Carbon Utilization and Element Cycling Functions of Hydrothermarchaeota in Hydrothermal Sediment.</title>
        <authorList>
            <person name="Zhou Z."/>
            <person name="Liu Y."/>
            <person name="Xu W."/>
            <person name="Pan J."/>
            <person name="Luo Z.H."/>
            <person name="Li M."/>
        </authorList>
    </citation>
    <scope>NUCLEOTIDE SEQUENCE</scope>
    <source>
        <strain evidence="8">SpSt-629</strain>
    </source>
</reference>
<dbReference type="GO" id="GO:0008137">
    <property type="term" value="F:NADH dehydrogenase (ubiquinone) activity"/>
    <property type="evidence" value="ECO:0007669"/>
    <property type="project" value="InterPro"/>
</dbReference>
<feature type="transmembrane region" description="Helical" evidence="6">
    <location>
        <begin position="138"/>
        <end position="160"/>
    </location>
</feature>
<feature type="transmembrane region" description="Helical" evidence="6">
    <location>
        <begin position="81"/>
        <end position="100"/>
    </location>
</feature>
<dbReference type="Pfam" id="PF00361">
    <property type="entry name" value="Proton_antipo_M"/>
    <property type="match status" value="1"/>
</dbReference>
<dbReference type="InterPro" id="IPR001750">
    <property type="entry name" value="ND/Mrp_TM"/>
</dbReference>
<dbReference type="InterPro" id="IPR050586">
    <property type="entry name" value="CPA3_Na-H_Antiporter_D"/>
</dbReference>
<evidence type="ECO:0000256" key="2">
    <source>
        <dbReference type="ARBA" id="ARBA00022475"/>
    </source>
</evidence>
<name>A0A832AAQ6_9CREN</name>
<dbReference type="GO" id="GO:0042773">
    <property type="term" value="P:ATP synthesis coupled electron transport"/>
    <property type="evidence" value="ECO:0007669"/>
    <property type="project" value="InterPro"/>
</dbReference>
<dbReference type="InterPro" id="IPR003918">
    <property type="entry name" value="NADH_UbQ_OxRdtase"/>
</dbReference>
<feature type="transmembrane region" description="Helical" evidence="6">
    <location>
        <begin position="346"/>
        <end position="370"/>
    </location>
</feature>
<feature type="transmembrane region" description="Helical" evidence="6">
    <location>
        <begin position="51"/>
        <end position="69"/>
    </location>
</feature>
<accession>A0A832AAQ6</accession>
<feature type="transmembrane region" description="Helical" evidence="6">
    <location>
        <begin position="382"/>
        <end position="407"/>
    </location>
</feature>
<evidence type="ECO:0000256" key="1">
    <source>
        <dbReference type="ARBA" id="ARBA00004651"/>
    </source>
</evidence>
<keyword evidence="3 6" id="KW-0812">Transmembrane</keyword>
<evidence type="ECO:0000256" key="3">
    <source>
        <dbReference type="ARBA" id="ARBA00022692"/>
    </source>
</evidence>
<dbReference type="EMBL" id="DTAU01000086">
    <property type="protein sequence ID" value="HFQ78919.1"/>
    <property type="molecule type" value="Genomic_DNA"/>
</dbReference>
<dbReference type="PANTHER" id="PTHR42703:SF1">
    <property type="entry name" value="NA(+)_H(+) ANTIPORTER SUBUNIT D1"/>
    <property type="match status" value="1"/>
</dbReference>
<proteinExistence type="predicted"/>
<feature type="transmembrane region" description="Helical" evidence="6">
    <location>
        <begin position="6"/>
        <end position="22"/>
    </location>
</feature>
<feature type="transmembrane region" description="Helical" evidence="6">
    <location>
        <begin position="240"/>
        <end position="258"/>
    </location>
</feature>
<evidence type="ECO:0000256" key="5">
    <source>
        <dbReference type="ARBA" id="ARBA00023136"/>
    </source>
</evidence>
<gene>
    <name evidence="8" type="ORF">ENT99_04350</name>
</gene>
<protein>
    <recommendedName>
        <fullName evidence="7">NADH:quinone oxidoreductase/Mrp antiporter transmembrane domain-containing protein</fullName>
    </recommendedName>
</protein>